<reference evidence="1" key="2">
    <citation type="submission" date="2018-10" db="UniProtKB">
        <authorList>
            <consortium name="EnsemblPlants"/>
        </authorList>
    </citation>
    <scope>IDENTIFICATION</scope>
</reference>
<sequence length="140" mass="14944">MMTLSSPLVDHKPSIKLSSPDNVTCVCRQPQNCHQHRIGLGMLLVIFLALLQFDSAVDVLHHENGPVGHPDEKPPEVGVGVDPGELEVVNVEPEVVGDGSDEAGLAGARRAVQQVPALPRLADPPVVVLPLDELVEVIHN</sequence>
<reference evidence="1" key="1">
    <citation type="submission" date="2018-08" db="EMBL/GenBank/DDBJ databases">
        <authorList>
            <person name="Rossello M."/>
        </authorList>
    </citation>
    <scope>NUCLEOTIDE SEQUENCE [LARGE SCALE GENOMIC DNA]</scope>
    <source>
        <strain evidence="1">cv. Chinese Spring</strain>
    </source>
</reference>
<protein>
    <submittedName>
        <fullName evidence="1">Uncharacterized protein</fullName>
    </submittedName>
</protein>
<dbReference type="OMA" id="NCHQHRI"/>
<evidence type="ECO:0000313" key="2">
    <source>
        <dbReference type="Proteomes" id="UP000019116"/>
    </source>
</evidence>
<dbReference type="Gramene" id="TraesCS1A03G1045800.1">
    <property type="protein sequence ID" value="TraesCS1A03G1045800.1.CDS"/>
    <property type="gene ID" value="TraesCS1A03G1045800"/>
</dbReference>
<accession>A0A3B5Y7M6</accession>
<dbReference type="EnsemblPlants" id="TraesCS1A02G430300.1">
    <property type="protein sequence ID" value="TraesCS1A02G430300.1"/>
    <property type="gene ID" value="TraesCS1A02G430300"/>
</dbReference>
<keyword evidence="2" id="KW-1185">Reference proteome</keyword>
<proteinExistence type="predicted"/>
<organism evidence="1">
    <name type="scientific">Triticum aestivum</name>
    <name type="common">Wheat</name>
    <dbReference type="NCBI Taxonomy" id="4565"/>
    <lineage>
        <taxon>Eukaryota</taxon>
        <taxon>Viridiplantae</taxon>
        <taxon>Streptophyta</taxon>
        <taxon>Embryophyta</taxon>
        <taxon>Tracheophyta</taxon>
        <taxon>Spermatophyta</taxon>
        <taxon>Magnoliopsida</taxon>
        <taxon>Liliopsida</taxon>
        <taxon>Poales</taxon>
        <taxon>Poaceae</taxon>
        <taxon>BOP clade</taxon>
        <taxon>Pooideae</taxon>
        <taxon>Triticodae</taxon>
        <taxon>Triticeae</taxon>
        <taxon>Triticinae</taxon>
        <taxon>Triticum</taxon>
    </lineage>
</organism>
<dbReference type="AlphaFoldDB" id="A0A3B5Y7M6"/>
<dbReference type="Gramene" id="TraesCS1A02G430300.1">
    <property type="protein sequence ID" value="TraesCS1A02G430300.1"/>
    <property type="gene ID" value="TraesCS1A02G430300"/>
</dbReference>
<evidence type="ECO:0000313" key="1">
    <source>
        <dbReference type="EnsemblPlants" id="TraesCS1A02G430300.1"/>
    </source>
</evidence>
<dbReference type="Proteomes" id="UP000019116">
    <property type="component" value="Chromosome 1A"/>
</dbReference>
<name>A0A3B5Y7M6_WHEAT</name>